<dbReference type="EMBL" id="MNAD01001491">
    <property type="protein sequence ID" value="OJT05051.1"/>
    <property type="molecule type" value="Genomic_DNA"/>
</dbReference>
<comment type="caution">
    <text evidence="2">The sequence shown here is derived from an EMBL/GenBank/DDBJ whole genome shotgun (WGS) entry which is preliminary data.</text>
</comment>
<feature type="compositionally biased region" description="Basic and acidic residues" evidence="1">
    <location>
        <begin position="168"/>
        <end position="187"/>
    </location>
</feature>
<feature type="region of interest" description="Disordered" evidence="1">
    <location>
        <begin position="1"/>
        <end position="106"/>
    </location>
</feature>
<name>A0A1M2VBL0_TRAPU</name>
<evidence type="ECO:0000256" key="1">
    <source>
        <dbReference type="SAM" id="MobiDB-lite"/>
    </source>
</evidence>
<organism evidence="2 3">
    <name type="scientific">Trametes pubescens</name>
    <name type="common">White-rot fungus</name>
    <dbReference type="NCBI Taxonomy" id="154538"/>
    <lineage>
        <taxon>Eukaryota</taxon>
        <taxon>Fungi</taxon>
        <taxon>Dikarya</taxon>
        <taxon>Basidiomycota</taxon>
        <taxon>Agaricomycotina</taxon>
        <taxon>Agaricomycetes</taxon>
        <taxon>Polyporales</taxon>
        <taxon>Polyporaceae</taxon>
        <taxon>Trametes</taxon>
    </lineage>
</organism>
<sequence>MHDDVATLHSVYGDDGDDGDDGGDGDDAAIHSPDNCAASIDPAPDGGYASCSDPPHSNHDGPAVADVGRISPARKVEDSPSGMPSGRRRFLGPEVPSTSEGALSTACTPAIPGLPWGVSEAAVDVFGATPRHSGHPETNIANAAPTKRRATSPARHPKKTSPGMLGDRPAESSNRDGPPHISAEMERSKKRSKRRHREAREKKGALNSTGSRPLKQVAERYRLSGTPINVTDLDHSSGDGSLPQGDFLLKSAPVSSTAFVGLRQDSDSTPLTKAEALQKGFRYIKWDGRSTIPLLDAEDRVFAVLVGRPKGDDWDGVMSSVCEALADARNNLRTPERQEEKHRRGRFTVFASGISYGGGQTEVRNLSQDTELEERVQEELLGNSAIQRVAGFGDGATRCTSIIYSGTESRIHPAAFRVYAPRLHVFYQETMDALLEKHDHLKPNFTNSVFGCMTFNLGPRTVTVAHKDFQNLPAGWCSITAAGDFDHTSGGHIILWDARMIIEFPSGATILIPSALIRHSNTTIQSHESRYSLTQYSAGGLFRWVECGFMSQKAFKAAGGQYQMTGNERWLRGVELFSTWSELCPGPPSV</sequence>
<dbReference type="Gene3D" id="3.60.130.30">
    <property type="match status" value="1"/>
</dbReference>
<evidence type="ECO:0000313" key="2">
    <source>
        <dbReference type="EMBL" id="OJT05051.1"/>
    </source>
</evidence>
<reference evidence="2 3" key="1">
    <citation type="submission" date="2016-10" db="EMBL/GenBank/DDBJ databases">
        <title>Genome sequence of the basidiomycete white-rot fungus Trametes pubescens.</title>
        <authorList>
            <person name="Makela M.R."/>
            <person name="Granchi Z."/>
            <person name="Peng M."/>
            <person name="De Vries R.P."/>
            <person name="Grigoriev I."/>
            <person name="Riley R."/>
            <person name="Hilden K."/>
        </authorList>
    </citation>
    <scope>NUCLEOTIDE SEQUENCE [LARGE SCALE GENOMIC DNA]</scope>
    <source>
        <strain evidence="2 3">FBCC735</strain>
    </source>
</reference>
<feature type="compositionally biased region" description="Polar residues" evidence="1">
    <location>
        <begin position="96"/>
        <end position="106"/>
    </location>
</feature>
<dbReference type="STRING" id="154538.A0A1M2VBL0"/>
<dbReference type="OrthoDB" id="2797114at2759"/>
<proteinExistence type="predicted"/>
<protein>
    <submittedName>
        <fullName evidence="2">Uncharacterized protein</fullName>
    </submittedName>
</protein>
<dbReference type="OMA" id="WEDINSQ"/>
<evidence type="ECO:0000313" key="3">
    <source>
        <dbReference type="Proteomes" id="UP000184267"/>
    </source>
</evidence>
<feature type="compositionally biased region" description="Acidic residues" evidence="1">
    <location>
        <begin position="14"/>
        <end position="27"/>
    </location>
</feature>
<dbReference type="Proteomes" id="UP000184267">
    <property type="component" value="Unassembled WGS sequence"/>
</dbReference>
<feature type="compositionally biased region" description="Basic residues" evidence="1">
    <location>
        <begin position="146"/>
        <end position="159"/>
    </location>
</feature>
<gene>
    <name evidence="2" type="ORF">TRAPUB_4116</name>
</gene>
<feature type="region of interest" description="Disordered" evidence="1">
    <location>
        <begin position="128"/>
        <end position="216"/>
    </location>
</feature>
<feature type="compositionally biased region" description="Basic residues" evidence="1">
    <location>
        <begin position="188"/>
        <end position="197"/>
    </location>
</feature>
<keyword evidence="3" id="KW-1185">Reference proteome</keyword>
<dbReference type="AlphaFoldDB" id="A0A1M2VBL0"/>
<accession>A0A1M2VBL0</accession>